<comment type="caution">
    <text evidence="1">The sequence shown here is derived from an EMBL/GenBank/DDBJ whole genome shotgun (WGS) entry which is preliminary data.</text>
</comment>
<dbReference type="Proteomes" id="UP000075683">
    <property type="component" value="Unassembled WGS sequence"/>
</dbReference>
<organism evidence="1 2">
    <name type="scientific">Caldibacillus debilis</name>
    <dbReference type="NCBI Taxonomy" id="301148"/>
    <lineage>
        <taxon>Bacteria</taxon>
        <taxon>Bacillati</taxon>
        <taxon>Bacillota</taxon>
        <taxon>Bacilli</taxon>
        <taxon>Bacillales</taxon>
        <taxon>Bacillaceae</taxon>
        <taxon>Caldibacillus</taxon>
    </lineage>
</organism>
<name>A0A150M8Y7_9BACI</name>
<dbReference type="STRING" id="301148.B4135_1731"/>
<sequence>MRRPDLKRILEVTMTEFEPRDWAVGSHGTVNLKPRFANIGILKNMDLDI</sequence>
<accession>A0A150M8Y7</accession>
<dbReference type="EMBL" id="LQYT01000024">
    <property type="protein sequence ID" value="KYD21007.1"/>
    <property type="molecule type" value="Genomic_DNA"/>
</dbReference>
<protein>
    <submittedName>
        <fullName evidence="1">Uncharacterized protein</fullName>
    </submittedName>
</protein>
<evidence type="ECO:0000313" key="1">
    <source>
        <dbReference type="EMBL" id="KYD21007.1"/>
    </source>
</evidence>
<evidence type="ECO:0000313" key="2">
    <source>
        <dbReference type="Proteomes" id="UP000075683"/>
    </source>
</evidence>
<gene>
    <name evidence="1" type="ORF">B4135_1731</name>
</gene>
<proteinExistence type="predicted"/>
<dbReference type="AlphaFoldDB" id="A0A150M8Y7"/>
<reference evidence="1 2" key="1">
    <citation type="submission" date="2016-01" db="EMBL/GenBank/DDBJ databases">
        <title>Draft Genome Sequences of Seven Thermophilic Sporeformers Isolated from Foods.</title>
        <authorList>
            <person name="Berendsen E.M."/>
            <person name="Wells-Bennik M.H."/>
            <person name="Krawcyk A.O."/>
            <person name="De Jong A."/>
            <person name="Holsappel S."/>
            <person name="Eijlander R.T."/>
            <person name="Kuipers O.P."/>
        </authorList>
    </citation>
    <scope>NUCLEOTIDE SEQUENCE [LARGE SCALE GENOMIC DNA]</scope>
    <source>
        <strain evidence="1 2">B4135</strain>
    </source>
</reference>